<dbReference type="Proteomes" id="UP000000851">
    <property type="component" value="Chromosome"/>
</dbReference>
<dbReference type="HOGENOM" id="CLU_2275908_0_0_11"/>
<dbReference type="OrthoDB" id="6397886at2"/>
<protein>
    <submittedName>
        <fullName evidence="1">Uncharacterized protein</fullName>
    </submittedName>
</protein>
<organism evidence="1 2">
    <name type="scientific">Catenulispora acidiphila (strain DSM 44928 / JCM 14897 / NBRC 102108 / NRRL B-24433 / ID139908)</name>
    <dbReference type="NCBI Taxonomy" id="479433"/>
    <lineage>
        <taxon>Bacteria</taxon>
        <taxon>Bacillati</taxon>
        <taxon>Actinomycetota</taxon>
        <taxon>Actinomycetes</taxon>
        <taxon>Catenulisporales</taxon>
        <taxon>Catenulisporaceae</taxon>
        <taxon>Catenulispora</taxon>
    </lineage>
</organism>
<dbReference type="EMBL" id="CP001700">
    <property type="protein sequence ID" value="ACU69418.1"/>
    <property type="molecule type" value="Genomic_DNA"/>
</dbReference>
<gene>
    <name evidence="1" type="ordered locus">Caci_0466</name>
</gene>
<reference evidence="1 2" key="1">
    <citation type="journal article" date="2009" name="Stand. Genomic Sci.">
        <title>Complete genome sequence of Catenulispora acidiphila type strain (ID 139908).</title>
        <authorList>
            <person name="Copeland A."/>
            <person name="Lapidus A."/>
            <person name="Glavina Del Rio T."/>
            <person name="Nolan M."/>
            <person name="Lucas S."/>
            <person name="Chen F."/>
            <person name="Tice H."/>
            <person name="Cheng J.F."/>
            <person name="Bruce D."/>
            <person name="Goodwin L."/>
            <person name="Pitluck S."/>
            <person name="Mikhailova N."/>
            <person name="Pati A."/>
            <person name="Ivanova N."/>
            <person name="Mavromatis K."/>
            <person name="Chen A."/>
            <person name="Palaniappan K."/>
            <person name="Chain P."/>
            <person name="Land M."/>
            <person name="Hauser L."/>
            <person name="Chang Y.J."/>
            <person name="Jeffries C.D."/>
            <person name="Chertkov O."/>
            <person name="Brettin T."/>
            <person name="Detter J.C."/>
            <person name="Han C."/>
            <person name="Ali Z."/>
            <person name="Tindall B.J."/>
            <person name="Goker M."/>
            <person name="Bristow J."/>
            <person name="Eisen J.A."/>
            <person name="Markowitz V."/>
            <person name="Hugenholtz P."/>
            <person name="Kyrpides N.C."/>
            <person name="Klenk H.P."/>
        </authorList>
    </citation>
    <scope>NUCLEOTIDE SEQUENCE [LARGE SCALE GENOMIC DNA]</scope>
    <source>
        <strain evidence="2">DSM 44928 / JCM 14897 / NBRC 102108 / NRRL B-24433 / ID139908</strain>
    </source>
</reference>
<dbReference type="InterPro" id="IPR047719">
    <property type="entry name" value="SCO5918-like"/>
</dbReference>
<proteinExistence type="predicted"/>
<evidence type="ECO:0000313" key="1">
    <source>
        <dbReference type="EMBL" id="ACU69418.1"/>
    </source>
</evidence>
<keyword evidence="2" id="KW-1185">Reference proteome</keyword>
<dbReference type="NCBIfam" id="NF038312">
    <property type="entry name" value="SCO5918_fam"/>
    <property type="match status" value="1"/>
</dbReference>
<dbReference type="AlphaFoldDB" id="C7PX67"/>
<sequence>MRFTIAGCSFHLQASDVEQAMSGIKGEPISGACVRIGRRWYPVKQVGAVITGQDRRDFSGAEVTHALERLGYTCRPTPPDAPAQA</sequence>
<dbReference type="eggNOG" id="ENOG5034769">
    <property type="taxonomic scope" value="Bacteria"/>
</dbReference>
<evidence type="ECO:0000313" key="2">
    <source>
        <dbReference type="Proteomes" id="UP000000851"/>
    </source>
</evidence>
<dbReference type="KEGG" id="cai:Caci_0466"/>
<accession>C7PX67</accession>
<dbReference type="InParanoid" id="C7PX67"/>
<name>C7PX67_CATAD</name>